<dbReference type="InterPro" id="IPR021109">
    <property type="entry name" value="Peptidase_aspartic_dom_sf"/>
</dbReference>
<dbReference type="AlphaFoldDB" id="A0A5N4AE09"/>
<sequence>MTLKQQRGILKAQLTRLNDYFNKLDHNNISSSTISELQLRLEKFEPHWSTFNTIQSSIEAECVNEEQQLVELDERESFENDYFSIISKIKNLVLGRDSDKWDDIMIYLFNYFKIRFGHITGMGIRITAGKLLEKVQFNKDINDLKPNYSNFYKGKNTSTVHLSNVKKSCQCFYCKKDHVIYKCPEFLNMSPNARISAIKKRGLCMNCLSANHSERICKSSNCRTCNKRHNSLLHLEDLSLDLEDNRDITHQSTSSNNETAITMHSIKTNDLILLSTALVFVPDKHGYLHKFRALLDNGSQSNFVTKKVCDQLGLEKQKVNFAISGVGQSLQSISNQVTISITSINKQYHTQVKCLVINKITEKLPKQSFNKRHLNIPSDVTLADEKFNETGPIDILLGAAIFWEIINKNTIKLGRDNPVLQDTKLGWIVGGNITNDSKAIKNNLTQEITICTNIEHNLDDLISKFWNLEECKANILQLGENECNKTLGMLWNACNDSIQFSINDNLNNQISKRTILSTTCQIFDPLGLLGPIIIISKIIIQKLWQLKLEWDQPIPNSISTDWVKFRSELSVLNTLNIARHVVIPDALSIEMHGFADASEKAYDKQIPQSPLKYSDHVLPEQRTTCLVDAIPYDDVTARYSSIDRLQRVVAYCFRFFRNCKYPKQKELGPLSVENHIL</sequence>
<dbReference type="PANTHER" id="PTHR47331">
    <property type="entry name" value="PHD-TYPE DOMAIN-CONTAINING PROTEIN"/>
    <property type="match status" value="1"/>
</dbReference>
<dbReference type="Pfam" id="PF05380">
    <property type="entry name" value="Peptidase_A17"/>
    <property type="match status" value="1"/>
</dbReference>
<dbReference type="Gene3D" id="2.40.70.10">
    <property type="entry name" value="Acid Proteases"/>
    <property type="match status" value="1"/>
</dbReference>
<gene>
    <name evidence="1" type="ORF">PPYR_12380</name>
</gene>
<reference evidence="1 2" key="1">
    <citation type="journal article" date="2018" name="Elife">
        <title>Firefly genomes illuminate parallel origins of bioluminescence in beetles.</title>
        <authorList>
            <person name="Fallon T.R."/>
            <person name="Lower S.E."/>
            <person name="Chang C.H."/>
            <person name="Bessho-Uehara M."/>
            <person name="Martin G.J."/>
            <person name="Bewick A.J."/>
            <person name="Behringer M."/>
            <person name="Debat H.J."/>
            <person name="Wong I."/>
            <person name="Day J.C."/>
            <person name="Suvorov A."/>
            <person name="Silva C.J."/>
            <person name="Stanger-Hall K.F."/>
            <person name="Hall D.W."/>
            <person name="Schmitz R.J."/>
            <person name="Nelson D.R."/>
            <person name="Lewis S.M."/>
            <person name="Shigenobu S."/>
            <person name="Bybee S.M."/>
            <person name="Larracuente A.M."/>
            <person name="Oba Y."/>
            <person name="Weng J.K."/>
        </authorList>
    </citation>
    <scope>NUCLEOTIDE SEQUENCE [LARGE SCALE GENOMIC DNA]</scope>
    <source>
        <strain evidence="1">1611_PpyrPB1</strain>
        <tissue evidence="1">Whole body</tissue>
    </source>
</reference>
<proteinExistence type="predicted"/>
<evidence type="ECO:0000313" key="2">
    <source>
        <dbReference type="Proteomes" id="UP000327044"/>
    </source>
</evidence>
<accession>A0A5N4AE09</accession>
<dbReference type="EMBL" id="VVIM01000008">
    <property type="protein sequence ID" value="KAB0795541.1"/>
    <property type="molecule type" value="Genomic_DNA"/>
</dbReference>
<protein>
    <submittedName>
        <fullName evidence="1">Uncharacterized protein</fullName>
    </submittedName>
</protein>
<keyword evidence="2" id="KW-1185">Reference proteome</keyword>
<dbReference type="Proteomes" id="UP000327044">
    <property type="component" value="Unassembled WGS sequence"/>
</dbReference>
<organism evidence="1 2">
    <name type="scientific">Photinus pyralis</name>
    <name type="common">Common eastern firefly</name>
    <name type="synonym">Lampyris pyralis</name>
    <dbReference type="NCBI Taxonomy" id="7054"/>
    <lineage>
        <taxon>Eukaryota</taxon>
        <taxon>Metazoa</taxon>
        <taxon>Ecdysozoa</taxon>
        <taxon>Arthropoda</taxon>
        <taxon>Hexapoda</taxon>
        <taxon>Insecta</taxon>
        <taxon>Pterygota</taxon>
        <taxon>Neoptera</taxon>
        <taxon>Endopterygota</taxon>
        <taxon>Coleoptera</taxon>
        <taxon>Polyphaga</taxon>
        <taxon>Elateriformia</taxon>
        <taxon>Elateroidea</taxon>
        <taxon>Lampyridae</taxon>
        <taxon>Lampyrinae</taxon>
        <taxon>Photinus</taxon>
    </lineage>
</organism>
<dbReference type="InterPro" id="IPR008042">
    <property type="entry name" value="Retrotrans_Pao"/>
</dbReference>
<comment type="caution">
    <text evidence="1">The sequence shown here is derived from an EMBL/GenBank/DDBJ whole genome shotgun (WGS) entry which is preliminary data.</text>
</comment>
<name>A0A5N4AE09_PHOPY</name>
<evidence type="ECO:0000313" key="1">
    <source>
        <dbReference type="EMBL" id="KAB0795541.1"/>
    </source>
</evidence>
<dbReference type="InParanoid" id="A0A5N4AE09"/>
<dbReference type="PANTHER" id="PTHR47331:SF5">
    <property type="entry name" value="RIBONUCLEASE H"/>
    <property type="match status" value="1"/>
</dbReference>